<feature type="domain" description="Major facilitator superfamily (MFS) profile" evidence="7">
    <location>
        <begin position="1"/>
        <end position="273"/>
    </location>
</feature>
<dbReference type="PANTHER" id="PTHR43124">
    <property type="entry name" value="PURINE EFFLUX PUMP PBUE"/>
    <property type="match status" value="1"/>
</dbReference>
<gene>
    <name evidence="8" type="ORF">PCC6912_20690</name>
</gene>
<dbReference type="Proteomes" id="UP000268857">
    <property type="component" value="Unassembled WGS sequence"/>
</dbReference>
<keyword evidence="4 6" id="KW-1133">Transmembrane helix</keyword>
<feature type="transmembrane region" description="Helical" evidence="6">
    <location>
        <begin position="164"/>
        <end position="180"/>
    </location>
</feature>
<reference evidence="8 9" key="1">
    <citation type="journal article" date="2019" name="Genome Biol. Evol.">
        <title>Day and night: Metabolic profiles and evolutionary relationships of six axenic non-marine cyanobacteria.</title>
        <authorList>
            <person name="Will S.E."/>
            <person name="Henke P."/>
            <person name="Boedeker C."/>
            <person name="Huang S."/>
            <person name="Brinkmann H."/>
            <person name="Rohde M."/>
            <person name="Jarek M."/>
            <person name="Friedl T."/>
            <person name="Seufert S."/>
            <person name="Schumacher M."/>
            <person name="Overmann J."/>
            <person name="Neumann-Schaal M."/>
            <person name="Petersen J."/>
        </authorList>
    </citation>
    <scope>NUCLEOTIDE SEQUENCE [LARGE SCALE GENOMIC DNA]</scope>
    <source>
        <strain evidence="8 9">PCC 6912</strain>
    </source>
</reference>
<dbReference type="Gene3D" id="1.20.1250.20">
    <property type="entry name" value="MFS general substrate transporter like domains"/>
    <property type="match status" value="1"/>
</dbReference>
<keyword evidence="3 6" id="KW-0812">Transmembrane</keyword>
<feature type="transmembrane region" description="Helical" evidence="6">
    <location>
        <begin position="247"/>
        <end position="271"/>
    </location>
</feature>
<feature type="transmembrane region" description="Helical" evidence="6">
    <location>
        <begin position="186"/>
        <end position="210"/>
    </location>
</feature>
<evidence type="ECO:0000313" key="8">
    <source>
        <dbReference type="EMBL" id="RUR83826.1"/>
    </source>
</evidence>
<dbReference type="PROSITE" id="PS50850">
    <property type="entry name" value="MFS"/>
    <property type="match status" value="1"/>
</dbReference>
<proteinExistence type="predicted"/>
<dbReference type="InterPro" id="IPR050189">
    <property type="entry name" value="MFS_Efflux_Transporters"/>
</dbReference>
<evidence type="ECO:0000256" key="6">
    <source>
        <dbReference type="SAM" id="Phobius"/>
    </source>
</evidence>
<keyword evidence="2" id="KW-1003">Cell membrane</keyword>
<feature type="transmembrane region" description="Helical" evidence="6">
    <location>
        <begin position="46"/>
        <end position="65"/>
    </location>
</feature>
<sequence length="273" mass="29186">MSLALVGDLFAHNQRGRPLGLLFAAMEGGMALGSTSGAILEPFVAWRMLFIGTAVLTVGVFELLLRFGSLPQVSRSKARLSLREVVLGYRKLLATKRGFRTYSYVFWNGIFHSGIYTWLGVYFSQRYNLGEISIGLAILGYGVPGLLFGSTIGRAADRWGRRRLIALGLSVAAIGVGLLIPQVPLLVAAVAVTIISLGYDLTQPLFAGIVTELGGKQQGGQVMGLNVFLLFTGFGIGSFLFGETLDLGFGPALGIFTAVQVFATIAAIPLFRC</sequence>
<dbReference type="PROSITE" id="PS00216">
    <property type="entry name" value="SUGAR_TRANSPORT_1"/>
    <property type="match status" value="1"/>
</dbReference>
<evidence type="ECO:0000259" key="7">
    <source>
        <dbReference type="PROSITE" id="PS50850"/>
    </source>
</evidence>
<comment type="subcellular location">
    <subcellularLocation>
        <location evidence="1">Cell membrane</location>
        <topology evidence="1">Multi-pass membrane protein</topology>
    </subcellularLocation>
</comment>
<dbReference type="GO" id="GO:0022857">
    <property type="term" value="F:transmembrane transporter activity"/>
    <property type="evidence" value="ECO:0007669"/>
    <property type="project" value="InterPro"/>
</dbReference>
<dbReference type="PANTHER" id="PTHR43124:SF3">
    <property type="entry name" value="CHLORAMPHENICOL EFFLUX PUMP RV0191"/>
    <property type="match status" value="1"/>
</dbReference>
<name>A0A433NLL8_CHLFR</name>
<evidence type="ECO:0000256" key="3">
    <source>
        <dbReference type="ARBA" id="ARBA00022692"/>
    </source>
</evidence>
<dbReference type="InterPro" id="IPR020846">
    <property type="entry name" value="MFS_dom"/>
</dbReference>
<feature type="transmembrane region" description="Helical" evidence="6">
    <location>
        <begin position="132"/>
        <end position="152"/>
    </location>
</feature>
<evidence type="ECO:0000256" key="5">
    <source>
        <dbReference type="ARBA" id="ARBA00023136"/>
    </source>
</evidence>
<comment type="caution">
    <text evidence="8">The sequence shown here is derived from an EMBL/GenBank/DDBJ whole genome shotgun (WGS) entry which is preliminary data.</text>
</comment>
<dbReference type="Pfam" id="PF07690">
    <property type="entry name" value="MFS_1"/>
    <property type="match status" value="1"/>
</dbReference>
<evidence type="ECO:0000256" key="4">
    <source>
        <dbReference type="ARBA" id="ARBA00022989"/>
    </source>
</evidence>
<evidence type="ECO:0000256" key="1">
    <source>
        <dbReference type="ARBA" id="ARBA00004651"/>
    </source>
</evidence>
<evidence type="ECO:0000313" key="9">
    <source>
        <dbReference type="Proteomes" id="UP000268857"/>
    </source>
</evidence>
<dbReference type="SUPFAM" id="SSF103473">
    <property type="entry name" value="MFS general substrate transporter"/>
    <property type="match status" value="1"/>
</dbReference>
<feature type="transmembrane region" description="Helical" evidence="6">
    <location>
        <begin position="101"/>
        <end position="120"/>
    </location>
</feature>
<dbReference type="AlphaFoldDB" id="A0A433NLL8"/>
<dbReference type="InterPro" id="IPR005829">
    <property type="entry name" value="Sugar_transporter_CS"/>
</dbReference>
<dbReference type="InterPro" id="IPR011701">
    <property type="entry name" value="MFS"/>
</dbReference>
<keyword evidence="9" id="KW-1185">Reference proteome</keyword>
<dbReference type="EMBL" id="RSCJ01000006">
    <property type="protein sequence ID" value="RUR83826.1"/>
    <property type="molecule type" value="Genomic_DNA"/>
</dbReference>
<feature type="transmembrane region" description="Helical" evidence="6">
    <location>
        <begin position="222"/>
        <end position="241"/>
    </location>
</feature>
<protein>
    <recommendedName>
        <fullName evidence="7">Major facilitator superfamily (MFS) profile domain-containing protein</fullName>
    </recommendedName>
</protein>
<accession>A0A433NLL8</accession>
<dbReference type="STRING" id="211165.GCA_000317285_00094"/>
<evidence type="ECO:0000256" key="2">
    <source>
        <dbReference type="ARBA" id="ARBA00022475"/>
    </source>
</evidence>
<dbReference type="InterPro" id="IPR036259">
    <property type="entry name" value="MFS_trans_sf"/>
</dbReference>
<keyword evidence="5 6" id="KW-0472">Membrane</keyword>
<dbReference type="GO" id="GO:0005886">
    <property type="term" value="C:plasma membrane"/>
    <property type="evidence" value="ECO:0007669"/>
    <property type="project" value="UniProtKB-SubCell"/>
</dbReference>
<organism evidence="8 9">
    <name type="scientific">Chlorogloeopsis fritschii PCC 6912</name>
    <dbReference type="NCBI Taxonomy" id="211165"/>
    <lineage>
        <taxon>Bacteria</taxon>
        <taxon>Bacillati</taxon>
        <taxon>Cyanobacteriota</taxon>
        <taxon>Cyanophyceae</taxon>
        <taxon>Nostocales</taxon>
        <taxon>Chlorogloeopsidaceae</taxon>
        <taxon>Chlorogloeopsis</taxon>
    </lineage>
</organism>